<evidence type="ECO:0000313" key="1">
    <source>
        <dbReference type="EMBL" id="CAI4215225.1"/>
    </source>
</evidence>
<name>A0A9P1H216_9PEZI</name>
<dbReference type="AlphaFoldDB" id="A0A9P1H216"/>
<comment type="caution">
    <text evidence="1">The sequence shown here is derived from an EMBL/GenBank/DDBJ whole genome shotgun (WGS) entry which is preliminary data.</text>
</comment>
<reference evidence="1" key="1">
    <citation type="submission" date="2022-11" db="EMBL/GenBank/DDBJ databases">
        <authorList>
            <person name="Scott C."/>
            <person name="Bruce N."/>
        </authorList>
    </citation>
    <scope>NUCLEOTIDE SEQUENCE</scope>
</reference>
<gene>
    <name evidence="1" type="ORF">PPNO1_LOCUS4941</name>
</gene>
<keyword evidence="2" id="KW-1185">Reference proteome</keyword>
<organism evidence="1 2">
    <name type="scientific">Parascedosporium putredinis</name>
    <dbReference type="NCBI Taxonomy" id="1442378"/>
    <lineage>
        <taxon>Eukaryota</taxon>
        <taxon>Fungi</taxon>
        <taxon>Dikarya</taxon>
        <taxon>Ascomycota</taxon>
        <taxon>Pezizomycotina</taxon>
        <taxon>Sordariomycetes</taxon>
        <taxon>Hypocreomycetidae</taxon>
        <taxon>Microascales</taxon>
        <taxon>Microascaceae</taxon>
        <taxon>Parascedosporium</taxon>
    </lineage>
</organism>
<sequence>MRADSHTDEKLFLEPARDGKALAEPAGRFRSSPVSQSKQDSIYQDVIWAKLLSADISFLVIDGIFKHQSDALIRKIPDEMPILESMILAL</sequence>
<accession>A0A9P1H216</accession>
<dbReference type="Proteomes" id="UP000838763">
    <property type="component" value="Unassembled WGS sequence"/>
</dbReference>
<dbReference type="EMBL" id="CALLCH030000012">
    <property type="protein sequence ID" value="CAI4215225.1"/>
    <property type="molecule type" value="Genomic_DNA"/>
</dbReference>
<protein>
    <submittedName>
        <fullName evidence="1">Uncharacterized protein</fullName>
    </submittedName>
</protein>
<proteinExistence type="predicted"/>
<evidence type="ECO:0000313" key="2">
    <source>
        <dbReference type="Proteomes" id="UP000838763"/>
    </source>
</evidence>